<evidence type="ECO:0000256" key="5">
    <source>
        <dbReference type="PIRNR" id="PIRNR000109"/>
    </source>
</evidence>
<organism evidence="11 12">
    <name type="scientific">Nesterenkonia natronophila</name>
    <dbReference type="NCBI Taxonomy" id="2174932"/>
    <lineage>
        <taxon>Bacteria</taxon>
        <taxon>Bacillati</taxon>
        <taxon>Actinomycetota</taxon>
        <taxon>Actinomycetes</taxon>
        <taxon>Micrococcales</taxon>
        <taxon>Micrococcaceae</taxon>
        <taxon>Nesterenkonia</taxon>
    </lineage>
</organism>
<feature type="binding site" description="in other chain" evidence="7">
    <location>
        <position position="190"/>
    </location>
    <ligand>
        <name>substrate</name>
        <note>ligand shared between dimeric partners</note>
    </ligand>
</feature>
<dbReference type="Gene3D" id="3.40.50.720">
    <property type="entry name" value="NAD(P)-binding Rossmann-like Domain"/>
    <property type="match status" value="1"/>
</dbReference>
<sequence>MGADIGVTGLAVMGANLARNLARNGYTVALHNRTVGRTDALMNSYSSEGEFVRAESLSQLVESLERPRRVLVMVKAGTPVDAVIDELIPLLEEGDIVIDAGNSHYEETRRREAALRERGLHFVGVGVSGGEEGALNGPSIMPGGSKESYRTLGPMLEKIAADYHGEPCCAWVGTDGAGHFVKMVHNGIEYADMQVIGESYDLMRSLTGLEPGQQAKVFREWNTTDLASYLIEITSEVLEQEDELTGRPLVDVIVDAAGQKGTGRWTAISGMDVGSPVTTIAESVFARSISAQQQLRTVTNEVFPAGVNEAVTAEELYGSGDARQEFVEDIRKALYASKLVSYAQGFDMLTAAGEQYGWELDMRTIASLWRAGCIIRADLLDTIMKAYEAPAGERPANLLLAPEFTEAIHECLPAWRRVVAAAATYGVPAPVFSSSLAYYDSLRRDRLPASLTQGLRDYFGAHTYERVDKPGTFHTRWSGDRSETEV</sequence>
<comment type="similarity">
    <text evidence="1 5 9">Belongs to the 6-phosphogluconate dehydrogenase family.</text>
</comment>
<feature type="binding site" description="in other chain" evidence="7">
    <location>
        <position position="102"/>
    </location>
    <ligand>
        <name>substrate</name>
        <note>ligand shared between dimeric partners</note>
    </ligand>
</feature>
<dbReference type="PRINTS" id="PR00076">
    <property type="entry name" value="6PGDHDRGNASE"/>
</dbReference>
<dbReference type="EMBL" id="QYZP01000003">
    <property type="protein sequence ID" value="RJN31312.1"/>
    <property type="molecule type" value="Genomic_DNA"/>
</dbReference>
<reference evidence="11 12" key="1">
    <citation type="submission" date="2018-09" db="EMBL/GenBank/DDBJ databases">
        <title>Nesterenkonia natronophila sp. nov., an alkaliphilic actinobacteriume isolated from a soda lake, and emended description of the genus Nesterenkonia.</title>
        <authorList>
            <person name="Menes R.J."/>
            <person name="Iriarte A."/>
        </authorList>
    </citation>
    <scope>NUCLEOTIDE SEQUENCE [LARGE SCALE GENOMIC DNA]</scope>
    <source>
        <strain evidence="11 12">M8</strain>
    </source>
</reference>
<feature type="binding site" evidence="8">
    <location>
        <begin position="32"/>
        <end position="34"/>
    </location>
    <ligand>
        <name>NADP(+)</name>
        <dbReference type="ChEBI" id="CHEBI:58349"/>
    </ligand>
</feature>
<evidence type="ECO:0000256" key="7">
    <source>
        <dbReference type="PIRSR" id="PIRSR000109-2"/>
    </source>
</evidence>
<dbReference type="GO" id="GO:0004616">
    <property type="term" value="F:phosphogluconate dehydrogenase (decarboxylating) activity"/>
    <property type="evidence" value="ECO:0007669"/>
    <property type="project" value="UniProtKB-EC"/>
</dbReference>
<evidence type="ECO:0000256" key="6">
    <source>
        <dbReference type="PIRSR" id="PIRSR000109-1"/>
    </source>
</evidence>
<dbReference type="NCBIfam" id="NF006765">
    <property type="entry name" value="PRK09287.1"/>
    <property type="match status" value="1"/>
</dbReference>
<dbReference type="InterPro" id="IPR006114">
    <property type="entry name" value="6PGDH_C"/>
</dbReference>
<comment type="function">
    <text evidence="5">Catalyzes the oxidative decarboxylation of 6-phosphogluconate to ribulose 5-phosphate and CO(2), with concomitant reduction of NADP to NADPH.</text>
</comment>
<feature type="binding site" description="in other chain" evidence="7">
    <location>
        <begin position="128"/>
        <end position="130"/>
    </location>
    <ligand>
        <name>substrate</name>
        <note>ligand shared between dimeric partners</note>
    </ligand>
</feature>
<dbReference type="SUPFAM" id="SSF48179">
    <property type="entry name" value="6-phosphogluconate dehydrogenase C-terminal domain-like"/>
    <property type="match status" value="1"/>
</dbReference>
<dbReference type="AlphaFoldDB" id="A0A3A4EZH2"/>
<comment type="catalytic activity">
    <reaction evidence="5 9">
        <text>6-phospho-D-gluconate + NADP(+) = D-ribulose 5-phosphate + CO2 + NADPH</text>
        <dbReference type="Rhea" id="RHEA:10116"/>
        <dbReference type="ChEBI" id="CHEBI:16526"/>
        <dbReference type="ChEBI" id="CHEBI:57783"/>
        <dbReference type="ChEBI" id="CHEBI:58121"/>
        <dbReference type="ChEBI" id="CHEBI:58349"/>
        <dbReference type="ChEBI" id="CHEBI:58759"/>
        <dbReference type="EC" id="1.1.1.44"/>
    </reaction>
</comment>
<proteinExistence type="inferred from homology"/>
<dbReference type="RefSeq" id="WP_119903379.1">
    <property type="nucleotide sequence ID" value="NZ_QYZP01000003.1"/>
</dbReference>
<feature type="binding site" evidence="7">
    <location>
        <position position="462"/>
    </location>
    <ligand>
        <name>substrate</name>
        <note>ligand shared between dimeric partners</note>
    </ligand>
</feature>
<keyword evidence="3 5" id="KW-0560">Oxidoreductase</keyword>
<feature type="domain" description="6-phosphogluconate dehydrogenase C-terminal" evidence="10">
    <location>
        <begin position="178"/>
        <end position="478"/>
    </location>
</feature>
<comment type="subunit">
    <text evidence="2 5">Homodimer.</text>
</comment>
<dbReference type="FunFam" id="1.10.1040.10:FF:000002">
    <property type="entry name" value="6-phosphogluconate dehydrogenase, decarboxylating"/>
    <property type="match status" value="1"/>
</dbReference>
<dbReference type="Gene3D" id="1.20.5.320">
    <property type="entry name" value="6-Phosphogluconate Dehydrogenase, domain 3"/>
    <property type="match status" value="1"/>
</dbReference>
<dbReference type="InterPro" id="IPR006115">
    <property type="entry name" value="6PGDH_NADP-bd"/>
</dbReference>
<keyword evidence="5 9" id="KW-0521">NADP</keyword>
<evidence type="ECO:0000256" key="8">
    <source>
        <dbReference type="PIRSR" id="PIRSR000109-3"/>
    </source>
</evidence>
<evidence type="ECO:0000259" key="10">
    <source>
        <dbReference type="SMART" id="SM01350"/>
    </source>
</evidence>
<dbReference type="UniPathway" id="UPA00115">
    <property type="reaction ID" value="UER00410"/>
</dbReference>
<dbReference type="SMART" id="SM01350">
    <property type="entry name" value="6PGD"/>
    <property type="match status" value="1"/>
</dbReference>
<dbReference type="Proteomes" id="UP000266615">
    <property type="component" value="Unassembled WGS sequence"/>
</dbReference>
<dbReference type="InterPro" id="IPR036291">
    <property type="entry name" value="NAD(P)-bd_dom_sf"/>
</dbReference>
<evidence type="ECO:0000256" key="4">
    <source>
        <dbReference type="ARBA" id="ARBA00023064"/>
    </source>
</evidence>
<keyword evidence="5 9" id="KW-0570">Pentose shunt</keyword>
<dbReference type="InterPro" id="IPR013328">
    <property type="entry name" value="6PGD_dom2"/>
</dbReference>
<evidence type="ECO:0000256" key="1">
    <source>
        <dbReference type="ARBA" id="ARBA00008419"/>
    </source>
</evidence>
<dbReference type="GO" id="GO:0006098">
    <property type="term" value="P:pentose-phosphate shunt"/>
    <property type="evidence" value="ECO:0007669"/>
    <property type="project" value="UniProtKB-UniPathway"/>
</dbReference>
<comment type="caution">
    <text evidence="11">The sequence shown here is derived from an EMBL/GenBank/DDBJ whole genome shotgun (WGS) entry which is preliminary data.</text>
</comment>
<comment type="pathway">
    <text evidence="5 9">Carbohydrate degradation; pentose phosphate pathway; D-ribulose 5-phosphate from D-glucose 6-phosphate (oxidative stage): step 3/3.</text>
</comment>
<accession>A0A3A4EZH2</accession>
<feature type="binding site" evidence="8">
    <location>
        <begin position="74"/>
        <end position="76"/>
    </location>
    <ligand>
        <name>NADP(+)</name>
        <dbReference type="ChEBI" id="CHEBI:58349"/>
    </ligand>
</feature>
<dbReference type="InterPro" id="IPR006113">
    <property type="entry name" value="6PGDH_Gnd/GntZ"/>
</dbReference>
<feature type="binding site" description="in other chain" evidence="7">
    <location>
        <begin position="185"/>
        <end position="186"/>
    </location>
    <ligand>
        <name>substrate</name>
        <note>ligand shared between dimeric partners</note>
    </ligand>
</feature>
<feature type="active site" description="Proton acceptor" evidence="6">
    <location>
        <position position="182"/>
    </location>
</feature>
<keyword evidence="4 9" id="KW-0311">Gluconate utilization</keyword>
<dbReference type="GO" id="GO:0050661">
    <property type="term" value="F:NADP binding"/>
    <property type="evidence" value="ECO:0007669"/>
    <property type="project" value="InterPro"/>
</dbReference>
<dbReference type="Pfam" id="PF03446">
    <property type="entry name" value="NAD_binding_2"/>
    <property type="match status" value="1"/>
</dbReference>
<dbReference type="FunFam" id="3.40.50.720:FF:000007">
    <property type="entry name" value="6-phosphogluconate dehydrogenase, decarboxylating"/>
    <property type="match status" value="1"/>
</dbReference>
<evidence type="ECO:0000313" key="12">
    <source>
        <dbReference type="Proteomes" id="UP000266615"/>
    </source>
</evidence>
<gene>
    <name evidence="11" type="ORF">D3250_10765</name>
</gene>
<feature type="binding site" description="in other chain" evidence="7">
    <location>
        <position position="260"/>
    </location>
    <ligand>
        <name>substrate</name>
        <note>ligand shared between dimeric partners</note>
    </ligand>
</feature>
<feature type="binding site" evidence="7">
    <location>
        <position position="456"/>
    </location>
    <ligand>
        <name>substrate</name>
        <note>ligand shared between dimeric partners</note>
    </ligand>
</feature>
<keyword evidence="12" id="KW-1185">Reference proteome</keyword>
<name>A0A3A4EZH2_9MICC</name>
<feature type="binding site" evidence="8">
    <location>
        <position position="102"/>
    </location>
    <ligand>
        <name>NADP(+)</name>
        <dbReference type="ChEBI" id="CHEBI:58349"/>
    </ligand>
</feature>
<dbReference type="OrthoDB" id="9804542at2"/>
<dbReference type="NCBIfam" id="TIGR00873">
    <property type="entry name" value="gnd"/>
    <property type="match status" value="1"/>
</dbReference>
<dbReference type="PIRSF" id="PIRSF000109">
    <property type="entry name" value="6PGD"/>
    <property type="match status" value="1"/>
</dbReference>
<evidence type="ECO:0000313" key="11">
    <source>
        <dbReference type="EMBL" id="RJN31312.1"/>
    </source>
</evidence>
<dbReference type="PROSITE" id="PS00461">
    <property type="entry name" value="6PGD"/>
    <property type="match status" value="1"/>
</dbReference>
<dbReference type="Pfam" id="PF00393">
    <property type="entry name" value="6PGD"/>
    <property type="match status" value="1"/>
</dbReference>
<dbReference type="GO" id="GO:0019521">
    <property type="term" value="P:D-gluconate metabolic process"/>
    <property type="evidence" value="ECO:0007669"/>
    <property type="project" value="UniProtKB-KW"/>
</dbReference>
<dbReference type="InterPro" id="IPR006184">
    <property type="entry name" value="6PGdom_BS"/>
</dbReference>
<dbReference type="InterPro" id="IPR008927">
    <property type="entry name" value="6-PGluconate_DH-like_C_sf"/>
</dbReference>
<feature type="binding site" evidence="8">
    <location>
        <begin position="9"/>
        <end position="14"/>
    </location>
    <ligand>
        <name>NADP(+)</name>
        <dbReference type="ChEBI" id="CHEBI:58349"/>
    </ligand>
</feature>
<evidence type="ECO:0000256" key="3">
    <source>
        <dbReference type="ARBA" id="ARBA00023002"/>
    </source>
</evidence>
<dbReference type="Gene3D" id="1.10.1040.10">
    <property type="entry name" value="N-(1-d-carboxylethyl)-l-norvaline Dehydrogenase, domain 2"/>
    <property type="match status" value="1"/>
</dbReference>
<dbReference type="EC" id="1.1.1.44" evidence="5 9"/>
<feature type="binding site" description="in other chain" evidence="7">
    <location>
        <position position="287"/>
    </location>
    <ligand>
        <name>substrate</name>
        <note>ligand shared between dimeric partners</note>
    </ligand>
</feature>
<dbReference type="SUPFAM" id="SSF51735">
    <property type="entry name" value="NAD(P)-binding Rossmann-fold domains"/>
    <property type="match status" value="1"/>
</dbReference>
<dbReference type="PANTHER" id="PTHR11811">
    <property type="entry name" value="6-PHOSPHOGLUCONATE DEHYDROGENASE"/>
    <property type="match status" value="1"/>
</dbReference>
<evidence type="ECO:0000256" key="2">
    <source>
        <dbReference type="ARBA" id="ARBA00011738"/>
    </source>
</evidence>
<feature type="active site" description="Proton donor" evidence="6">
    <location>
        <position position="189"/>
    </location>
</feature>
<dbReference type="InterPro" id="IPR006183">
    <property type="entry name" value="Pgluconate_DH"/>
</dbReference>
<evidence type="ECO:0000256" key="9">
    <source>
        <dbReference type="RuleBase" id="RU000485"/>
    </source>
</evidence>
<protein>
    <recommendedName>
        <fullName evidence="5 9">6-phosphogluconate dehydrogenase, decarboxylating</fullName>
        <ecNumber evidence="5 9">1.1.1.44</ecNumber>
    </recommendedName>
</protein>